<dbReference type="Proteomes" id="UP000886520">
    <property type="component" value="Chromosome 5"/>
</dbReference>
<evidence type="ECO:0000313" key="2">
    <source>
        <dbReference type="Proteomes" id="UP000886520"/>
    </source>
</evidence>
<protein>
    <submittedName>
        <fullName evidence="1">Uncharacterized protein</fullName>
    </submittedName>
</protein>
<gene>
    <name evidence="1" type="ORF">GOP47_0005531</name>
</gene>
<reference evidence="1 2" key="1">
    <citation type="submission" date="2021-01" db="EMBL/GenBank/DDBJ databases">
        <title>Adiantum capillus-veneris genome.</title>
        <authorList>
            <person name="Fang Y."/>
            <person name="Liao Q."/>
        </authorList>
    </citation>
    <scope>NUCLEOTIDE SEQUENCE [LARGE SCALE GENOMIC DNA]</scope>
    <source>
        <strain evidence="1">H3</strain>
        <tissue evidence="1">Leaf</tissue>
    </source>
</reference>
<name>A0A9D4V6W7_ADICA</name>
<dbReference type="AlphaFoldDB" id="A0A9D4V6W7"/>
<evidence type="ECO:0000313" key="1">
    <source>
        <dbReference type="EMBL" id="KAI5080052.1"/>
    </source>
</evidence>
<organism evidence="1 2">
    <name type="scientific">Adiantum capillus-veneris</name>
    <name type="common">Maidenhair fern</name>
    <dbReference type="NCBI Taxonomy" id="13818"/>
    <lineage>
        <taxon>Eukaryota</taxon>
        <taxon>Viridiplantae</taxon>
        <taxon>Streptophyta</taxon>
        <taxon>Embryophyta</taxon>
        <taxon>Tracheophyta</taxon>
        <taxon>Polypodiopsida</taxon>
        <taxon>Polypodiidae</taxon>
        <taxon>Polypodiales</taxon>
        <taxon>Pteridineae</taxon>
        <taxon>Pteridaceae</taxon>
        <taxon>Vittarioideae</taxon>
        <taxon>Adiantum</taxon>
    </lineage>
</organism>
<accession>A0A9D4V6W7</accession>
<keyword evidence="2" id="KW-1185">Reference proteome</keyword>
<dbReference type="EMBL" id="JABFUD020000005">
    <property type="protein sequence ID" value="KAI5080052.1"/>
    <property type="molecule type" value="Genomic_DNA"/>
</dbReference>
<comment type="caution">
    <text evidence="1">The sequence shown here is derived from an EMBL/GenBank/DDBJ whole genome shotgun (WGS) entry which is preliminary data.</text>
</comment>
<sequence length="71" mass="8541">MFLDACIDDFTGYRQYAIKSHPLRRLRWRYCGCTFGRLEKCWSTFKMQAAYEVPIQPRLQKSQQDTQQDSK</sequence>
<proteinExistence type="predicted"/>